<sequence length="310" mass="34247">MEGTTEPIIAVIGHPIAGNPTQFALETGFAAGQIDCRVLSVNLSPSKVAAALAGMDAMNFRAAWVSPTCWESVQNSQATDRTATAEDSQIEPAVPPPGAVATLESVGLQAEKISFDLVVHETSADVSSPWRLCSMKQKVWGPLASHVLDRRESRCRNLWWIDGRSDRSSDSLMIQKEALLNQVKATKNHRWDTLNLEQIEIIRSPRQVRSENVSDDEVDIIVFSDSEDVSLSGWRLPAHSLTIDLNENWDPEYLMLWDRLKLTSSDEAVGECIRGADVHAACLSELTKTLFDRAVESDVFLEAIDEYLGV</sequence>
<proteinExistence type="predicted"/>
<name>A0A7W5E2E6_9BACT</name>
<evidence type="ECO:0008006" key="4">
    <source>
        <dbReference type="Google" id="ProtNLM"/>
    </source>
</evidence>
<feature type="region of interest" description="Disordered" evidence="1">
    <location>
        <begin position="75"/>
        <end position="94"/>
    </location>
</feature>
<reference evidence="2 3" key="1">
    <citation type="submission" date="2020-08" db="EMBL/GenBank/DDBJ databases">
        <title>Genomic Encyclopedia of Type Strains, Phase III (KMG-III): the genomes of soil and plant-associated and newly described type strains.</title>
        <authorList>
            <person name="Whitman W."/>
        </authorList>
    </citation>
    <scope>NUCLEOTIDE SEQUENCE [LARGE SCALE GENOMIC DNA]</scope>
    <source>
        <strain evidence="2 3">CECT 8075</strain>
    </source>
</reference>
<evidence type="ECO:0000313" key="2">
    <source>
        <dbReference type="EMBL" id="MBB3208542.1"/>
    </source>
</evidence>
<comment type="caution">
    <text evidence="2">The sequence shown here is derived from an EMBL/GenBank/DDBJ whole genome shotgun (WGS) entry which is preliminary data.</text>
</comment>
<dbReference type="RefSeq" id="WP_184306712.1">
    <property type="nucleotide sequence ID" value="NZ_JACHXU010000016.1"/>
</dbReference>
<protein>
    <recommendedName>
        <fullName evidence="4">Shikimate 5-dehydrogenase</fullName>
    </recommendedName>
</protein>
<keyword evidence="3" id="KW-1185">Reference proteome</keyword>
<evidence type="ECO:0000256" key="1">
    <source>
        <dbReference type="SAM" id="MobiDB-lite"/>
    </source>
</evidence>
<dbReference type="EMBL" id="JACHXU010000016">
    <property type="protein sequence ID" value="MBB3208542.1"/>
    <property type="molecule type" value="Genomic_DNA"/>
</dbReference>
<organism evidence="2 3">
    <name type="scientific">Aporhodopirellula rubra</name>
    <dbReference type="NCBI Taxonomy" id="980271"/>
    <lineage>
        <taxon>Bacteria</taxon>
        <taxon>Pseudomonadati</taxon>
        <taxon>Planctomycetota</taxon>
        <taxon>Planctomycetia</taxon>
        <taxon>Pirellulales</taxon>
        <taxon>Pirellulaceae</taxon>
        <taxon>Aporhodopirellula</taxon>
    </lineage>
</organism>
<feature type="compositionally biased region" description="Polar residues" evidence="1">
    <location>
        <begin position="75"/>
        <end position="87"/>
    </location>
</feature>
<evidence type="ECO:0000313" key="3">
    <source>
        <dbReference type="Proteomes" id="UP000536179"/>
    </source>
</evidence>
<dbReference type="AlphaFoldDB" id="A0A7W5E2E6"/>
<accession>A0A7W5E2E6</accession>
<dbReference type="Proteomes" id="UP000536179">
    <property type="component" value="Unassembled WGS sequence"/>
</dbReference>
<gene>
    <name evidence="2" type="ORF">FHS27_004371</name>
</gene>